<keyword evidence="1 6" id="KW-0963">Cytoplasm</keyword>
<dbReference type="InterPro" id="IPR013675">
    <property type="entry name" value="Mtase_sm_N"/>
</dbReference>
<dbReference type="Pfam" id="PF08468">
    <property type="entry name" value="MTS_N"/>
    <property type="match status" value="1"/>
</dbReference>
<comment type="catalytic activity">
    <reaction evidence="6">
        <text>guanosine(1207) in 16S rRNA + S-adenosyl-L-methionine = N(2)-methylguanosine(1207) in 16S rRNA + S-adenosyl-L-homocysteine + H(+)</text>
        <dbReference type="Rhea" id="RHEA:42736"/>
        <dbReference type="Rhea" id="RHEA-COMP:10213"/>
        <dbReference type="Rhea" id="RHEA-COMP:10214"/>
        <dbReference type="ChEBI" id="CHEBI:15378"/>
        <dbReference type="ChEBI" id="CHEBI:57856"/>
        <dbReference type="ChEBI" id="CHEBI:59789"/>
        <dbReference type="ChEBI" id="CHEBI:74269"/>
        <dbReference type="ChEBI" id="CHEBI:74481"/>
        <dbReference type="EC" id="2.1.1.172"/>
    </reaction>
</comment>
<evidence type="ECO:0000313" key="10">
    <source>
        <dbReference type="Proteomes" id="UP001595453"/>
    </source>
</evidence>
<evidence type="ECO:0000313" key="9">
    <source>
        <dbReference type="EMBL" id="MFC3031074.1"/>
    </source>
</evidence>
<dbReference type="Gene3D" id="3.40.50.150">
    <property type="entry name" value="Vaccinia Virus protein VP39"/>
    <property type="match status" value="2"/>
</dbReference>
<evidence type="ECO:0000256" key="1">
    <source>
        <dbReference type="ARBA" id="ARBA00022490"/>
    </source>
</evidence>
<dbReference type="InterPro" id="IPR023543">
    <property type="entry name" value="rRNA_ssu_MeTfrase_C"/>
</dbReference>
<feature type="domain" description="Methyltransferase small N-terminal" evidence="8">
    <location>
        <begin position="9"/>
        <end position="165"/>
    </location>
</feature>
<dbReference type="InterPro" id="IPR007848">
    <property type="entry name" value="Small_mtfrase_dom"/>
</dbReference>
<evidence type="ECO:0000256" key="5">
    <source>
        <dbReference type="ARBA" id="ARBA00022691"/>
    </source>
</evidence>
<dbReference type="Pfam" id="PF05175">
    <property type="entry name" value="MTS"/>
    <property type="match status" value="1"/>
</dbReference>
<reference evidence="10" key="1">
    <citation type="journal article" date="2019" name="Int. J. Syst. Evol. Microbiol.">
        <title>The Global Catalogue of Microorganisms (GCM) 10K type strain sequencing project: providing services to taxonomists for standard genome sequencing and annotation.</title>
        <authorList>
            <consortium name="The Broad Institute Genomics Platform"/>
            <consortium name="The Broad Institute Genome Sequencing Center for Infectious Disease"/>
            <person name="Wu L."/>
            <person name="Ma J."/>
        </authorList>
    </citation>
    <scope>NUCLEOTIDE SEQUENCE [LARGE SCALE GENOMIC DNA]</scope>
    <source>
        <strain evidence="10">KCTC 42730</strain>
    </source>
</reference>
<evidence type="ECO:0000259" key="8">
    <source>
        <dbReference type="Pfam" id="PF08468"/>
    </source>
</evidence>
<dbReference type="GO" id="GO:0008168">
    <property type="term" value="F:methyltransferase activity"/>
    <property type="evidence" value="ECO:0007669"/>
    <property type="project" value="UniProtKB-KW"/>
</dbReference>
<comment type="subcellular location">
    <subcellularLocation>
        <location evidence="6">Cytoplasm</location>
    </subcellularLocation>
</comment>
<dbReference type="GO" id="GO:0032259">
    <property type="term" value="P:methylation"/>
    <property type="evidence" value="ECO:0007669"/>
    <property type="project" value="UniProtKB-KW"/>
</dbReference>
<organism evidence="9 10">
    <name type="scientific">Pseudoalteromonas fenneropenaei</name>
    <dbReference type="NCBI Taxonomy" id="1737459"/>
    <lineage>
        <taxon>Bacteria</taxon>
        <taxon>Pseudomonadati</taxon>
        <taxon>Pseudomonadota</taxon>
        <taxon>Gammaproteobacteria</taxon>
        <taxon>Alteromonadales</taxon>
        <taxon>Pseudoalteromonadaceae</taxon>
        <taxon>Pseudoalteromonas</taxon>
    </lineage>
</organism>
<proteinExistence type="inferred from homology"/>
<dbReference type="Proteomes" id="UP001595453">
    <property type="component" value="Unassembled WGS sequence"/>
</dbReference>
<sequence>MSGPLSNPSQLLLRNEHELEADSILVINFERDGFLPKLRKLNPNARICAFSYNCADTASVDPKLNIEAVVAATLPSAEYDLVIYFYPKSKPEAEMMFDNIRALALSHTRVLIVGENKGGVKSAPKQFADFAQEHYKLESAKHCILYEFMGLKTLNQFALQNYEKTFQVSVNGKQFSVVSIPGVFNHGALDVGTELLLAELAETRMQGEVLDFGCGAGVISAYLALTNDKLVPTALDVSALAIYATSRTFELNNIKGMALLSDGLSEIKGRYAAIVSNPPFHTGLTTDYSISERFFSEAKNHLTQHGQLLIVANSFLKYQPILAANFKTVAIPRQNTKFTLYFCQ</sequence>
<comment type="similarity">
    <text evidence="6">Belongs to the methyltransferase superfamily. RsmC family.</text>
</comment>
<dbReference type="CDD" id="cd02440">
    <property type="entry name" value="AdoMet_MTases"/>
    <property type="match status" value="1"/>
</dbReference>
<keyword evidence="2 6" id="KW-0698">rRNA processing</keyword>
<keyword evidence="3 6" id="KW-0489">Methyltransferase</keyword>
<dbReference type="EMBL" id="JBHRSD010000001">
    <property type="protein sequence ID" value="MFC3031074.1"/>
    <property type="molecule type" value="Genomic_DNA"/>
</dbReference>
<evidence type="ECO:0000256" key="3">
    <source>
        <dbReference type="ARBA" id="ARBA00022603"/>
    </source>
</evidence>
<keyword evidence="4 6" id="KW-0808">Transferase</keyword>
<dbReference type="PANTHER" id="PTHR47816:SF4">
    <property type="entry name" value="RIBOSOMAL RNA SMALL SUBUNIT METHYLTRANSFERASE C"/>
    <property type="match status" value="1"/>
</dbReference>
<dbReference type="PANTHER" id="PTHR47816">
    <property type="entry name" value="RIBOSOMAL RNA SMALL SUBUNIT METHYLTRANSFERASE C"/>
    <property type="match status" value="1"/>
</dbReference>
<feature type="domain" description="Methyltransferase small" evidence="7">
    <location>
        <begin position="176"/>
        <end position="341"/>
    </location>
</feature>
<gene>
    <name evidence="6" type="primary">rsmC</name>
    <name evidence="9" type="ORF">ACFOEE_00845</name>
</gene>
<dbReference type="InterPro" id="IPR029063">
    <property type="entry name" value="SAM-dependent_MTases_sf"/>
</dbReference>
<evidence type="ECO:0000256" key="4">
    <source>
        <dbReference type="ARBA" id="ARBA00022679"/>
    </source>
</evidence>
<keyword evidence="10" id="KW-1185">Reference proteome</keyword>
<dbReference type="PROSITE" id="PS00092">
    <property type="entry name" value="N6_MTASE"/>
    <property type="match status" value="1"/>
</dbReference>
<dbReference type="EC" id="2.1.1.172" evidence="6"/>
<comment type="caution">
    <text evidence="9">The sequence shown here is derived from an EMBL/GenBank/DDBJ whole genome shotgun (WGS) entry which is preliminary data.</text>
</comment>
<comment type="function">
    <text evidence="6">Specifically methylates the guanine in position 1207 of 16S rRNA in the 30S particle.</text>
</comment>
<dbReference type="RefSeq" id="WP_377119945.1">
    <property type="nucleotide sequence ID" value="NZ_JBHRSD010000001.1"/>
</dbReference>
<keyword evidence="5 6" id="KW-0949">S-adenosyl-L-methionine</keyword>
<protein>
    <recommendedName>
        <fullName evidence="6">Ribosomal RNA small subunit methyltransferase C</fullName>
        <ecNumber evidence="6">2.1.1.172</ecNumber>
    </recommendedName>
    <alternativeName>
        <fullName evidence="6">16S rRNA m2G1207 methyltransferase</fullName>
    </alternativeName>
    <alternativeName>
        <fullName evidence="6">rRNA (guanine-N(2)-)-methyltransferase RsmC</fullName>
    </alternativeName>
</protein>
<accession>A0ABV7CCF0</accession>
<dbReference type="SUPFAM" id="SSF53335">
    <property type="entry name" value="S-adenosyl-L-methionine-dependent methyltransferases"/>
    <property type="match status" value="1"/>
</dbReference>
<evidence type="ECO:0000259" key="7">
    <source>
        <dbReference type="Pfam" id="PF05175"/>
    </source>
</evidence>
<dbReference type="HAMAP" id="MF_01862">
    <property type="entry name" value="16SrRNA_methyltr_C"/>
    <property type="match status" value="1"/>
</dbReference>
<dbReference type="InterPro" id="IPR002052">
    <property type="entry name" value="DNA_methylase_N6_adenine_CS"/>
</dbReference>
<name>A0ABV7CCF0_9GAMM</name>
<evidence type="ECO:0000256" key="2">
    <source>
        <dbReference type="ARBA" id="ARBA00022552"/>
    </source>
</evidence>
<evidence type="ECO:0000256" key="6">
    <source>
        <dbReference type="HAMAP-Rule" id="MF_01862"/>
    </source>
</evidence>
<dbReference type="InterPro" id="IPR046977">
    <property type="entry name" value="RsmC/RlmG"/>
</dbReference>
<comment type="subunit">
    <text evidence="6">Monomer.</text>
</comment>